<evidence type="ECO:0000313" key="1">
    <source>
        <dbReference type="EMBL" id="ABR46487.1"/>
    </source>
</evidence>
<keyword evidence="2" id="KW-1185">Reference proteome</keyword>
<dbReference type="HOGENOM" id="CLU_046255_0_0_9"/>
<protein>
    <submittedName>
        <fullName evidence="1">Ethanolamine utilisation EutA</fullName>
    </submittedName>
</protein>
<dbReference type="EMBL" id="CP000724">
    <property type="protein sequence ID" value="ABR46487.1"/>
    <property type="molecule type" value="Genomic_DNA"/>
</dbReference>
<dbReference type="OrthoDB" id="1542at2"/>
<dbReference type="AlphaFoldDB" id="A6TJW9"/>
<dbReference type="SUPFAM" id="SSF53067">
    <property type="entry name" value="Actin-like ATPase domain"/>
    <property type="match status" value="1"/>
</dbReference>
<dbReference type="NCBIfam" id="NF007992">
    <property type="entry name" value="PRK10719.1-3"/>
    <property type="match status" value="1"/>
</dbReference>
<dbReference type="RefSeq" id="WP_011971396.1">
    <property type="nucleotide sequence ID" value="NC_009633.1"/>
</dbReference>
<dbReference type="Gene3D" id="3.30.420.40">
    <property type="match status" value="1"/>
</dbReference>
<dbReference type="Proteomes" id="UP000001572">
    <property type="component" value="Chromosome"/>
</dbReference>
<dbReference type="PANTHER" id="PTHR32432">
    <property type="entry name" value="CELL DIVISION PROTEIN FTSA-RELATED"/>
    <property type="match status" value="1"/>
</dbReference>
<dbReference type="InterPro" id="IPR043129">
    <property type="entry name" value="ATPase_NBD"/>
</dbReference>
<dbReference type="KEGG" id="amt:Amet_0254"/>
<dbReference type="PIRSF" id="PIRSF012293">
    <property type="entry name" value="EutA"/>
    <property type="match status" value="1"/>
</dbReference>
<dbReference type="PANTHER" id="PTHR32432:SF13">
    <property type="entry name" value="ETHANOLAMINE AMMONIA-LYASE REACTIVASE EUTA"/>
    <property type="match status" value="1"/>
</dbReference>
<name>A6TJW9_ALKMQ</name>
<dbReference type="eggNOG" id="COG4819">
    <property type="taxonomic scope" value="Bacteria"/>
</dbReference>
<sequence>MTEEVFSVGIDIGTSTTQLVFSKLTIENTASMMAIPKIQIIDKEVVYRSDIHFTPLLSDTRIDGDAIRRIIELEYKKANISFEKIDTGAVIITGETARKENANEILSTLSGLAGDFVVATAGPDLESIIAGKGAGAGKFSKEKGCTVANLDVGGGTTNIAIFKNGEVIDTACLDIGGRLIKFANDQLKVSYASGKIKVLAKEIGIDVEVGNKLSVEEVERISRRMGEVLAESIGLIPETTLLQKMLTGTSLKRQGEIDCISFSGGVADCIFNKEIAPPFKYGDIGIVLGKSIASSPWLETAKVIQASETIGATVVGAGTHTTEISGSTITIEASILPMKNIPILRLNQEDEELVYDQLSHRIAEKLDWFRLENGQQLVALAMRGLKNPSFKEIQGLAKAIIKGMENKLGEKQPLIIVVEQDMGKILGQGIHAHLAGKRDVICIDSIKVDNGDYIDIGKPLANGKVVPVIVKTLVFNY</sequence>
<evidence type="ECO:0000313" key="2">
    <source>
        <dbReference type="Proteomes" id="UP000001572"/>
    </source>
</evidence>
<dbReference type="Pfam" id="PF06277">
    <property type="entry name" value="EutA"/>
    <property type="match status" value="1"/>
</dbReference>
<dbReference type="InterPro" id="IPR009377">
    <property type="entry name" value="EutA"/>
</dbReference>
<dbReference type="STRING" id="293826.Amet_0254"/>
<dbReference type="InterPro" id="IPR050696">
    <property type="entry name" value="FtsA/MreB"/>
</dbReference>
<proteinExistence type="predicted"/>
<gene>
    <name evidence="1" type="ordered locus">Amet_0254</name>
</gene>
<organism evidence="1 2">
    <name type="scientific">Alkaliphilus metalliredigens (strain QYMF)</name>
    <dbReference type="NCBI Taxonomy" id="293826"/>
    <lineage>
        <taxon>Bacteria</taxon>
        <taxon>Bacillati</taxon>
        <taxon>Bacillota</taxon>
        <taxon>Clostridia</taxon>
        <taxon>Peptostreptococcales</taxon>
        <taxon>Natronincolaceae</taxon>
        <taxon>Alkaliphilus</taxon>
    </lineage>
</organism>
<accession>A6TJW9</accession>
<reference evidence="2" key="1">
    <citation type="journal article" date="2016" name="Genome Announc.">
        <title>Complete genome sequence of Alkaliphilus metalliredigens strain QYMF, an alkaliphilic and metal-reducing bacterium isolated from borax-contaminated leachate ponds.</title>
        <authorList>
            <person name="Hwang C."/>
            <person name="Copeland A."/>
            <person name="Lucas S."/>
            <person name="Lapidus A."/>
            <person name="Barry K."/>
            <person name="Detter J.C."/>
            <person name="Glavina Del Rio T."/>
            <person name="Hammon N."/>
            <person name="Israni S."/>
            <person name="Dalin E."/>
            <person name="Tice H."/>
            <person name="Pitluck S."/>
            <person name="Chertkov O."/>
            <person name="Brettin T."/>
            <person name="Bruce D."/>
            <person name="Han C."/>
            <person name="Schmutz J."/>
            <person name="Larimer F."/>
            <person name="Land M.L."/>
            <person name="Hauser L."/>
            <person name="Kyrpides N."/>
            <person name="Mikhailova N."/>
            <person name="Ye Q."/>
            <person name="Zhou J."/>
            <person name="Richardson P."/>
            <person name="Fields M.W."/>
        </authorList>
    </citation>
    <scope>NUCLEOTIDE SEQUENCE [LARGE SCALE GENOMIC DNA]</scope>
    <source>
        <strain evidence="2">QYMF</strain>
    </source>
</reference>